<accession>A0A0E9S0K3</accession>
<reference evidence="1" key="2">
    <citation type="journal article" date="2015" name="Fish Shellfish Immunol.">
        <title>Early steps in the European eel (Anguilla anguilla)-Vibrio vulnificus interaction in the gills: Role of the RtxA13 toxin.</title>
        <authorList>
            <person name="Callol A."/>
            <person name="Pajuelo D."/>
            <person name="Ebbesson L."/>
            <person name="Teles M."/>
            <person name="MacKenzie S."/>
            <person name="Amaro C."/>
        </authorList>
    </citation>
    <scope>NUCLEOTIDE SEQUENCE</scope>
</reference>
<evidence type="ECO:0000313" key="1">
    <source>
        <dbReference type="EMBL" id="JAH34974.1"/>
    </source>
</evidence>
<name>A0A0E9S0K3_ANGAN</name>
<proteinExistence type="predicted"/>
<reference evidence="1" key="1">
    <citation type="submission" date="2014-11" db="EMBL/GenBank/DDBJ databases">
        <authorList>
            <person name="Amaro Gonzalez C."/>
        </authorList>
    </citation>
    <scope>NUCLEOTIDE SEQUENCE</scope>
</reference>
<sequence length="63" mass="7807">MFMLFTSWAFEPVNPIQEQTNRYKHRRWIHPRQSIKNQKQFLSPCMTEIQKEMFLCSLVFHFT</sequence>
<dbReference type="EMBL" id="GBXM01064748">
    <property type="protein sequence ID" value="JAH43829.1"/>
    <property type="molecule type" value="Transcribed_RNA"/>
</dbReference>
<dbReference type="EMBL" id="GBXM01071578">
    <property type="protein sequence ID" value="JAH36999.1"/>
    <property type="molecule type" value="Transcribed_RNA"/>
</dbReference>
<dbReference type="AlphaFoldDB" id="A0A0E9S0K3"/>
<organism evidence="1">
    <name type="scientific">Anguilla anguilla</name>
    <name type="common">European freshwater eel</name>
    <name type="synonym">Muraena anguilla</name>
    <dbReference type="NCBI Taxonomy" id="7936"/>
    <lineage>
        <taxon>Eukaryota</taxon>
        <taxon>Metazoa</taxon>
        <taxon>Chordata</taxon>
        <taxon>Craniata</taxon>
        <taxon>Vertebrata</taxon>
        <taxon>Euteleostomi</taxon>
        <taxon>Actinopterygii</taxon>
        <taxon>Neopterygii</taxon>
        <taxon>Teleostei</taxon>
        <taxon>Anguilliformes</taxon>
        <taxon>Anguillidae</taxon>
        <taxon>Anguilla</taxon>
    </lineage>
</organism>
<protein>
    <submittedName>
        <fullName evidence="1">Uncharacterized protein</fullName>
    </submittedName>
</protein>
<dbReference type="EMBL" id="GBXM01081028">
    <property type="protein sequence ID" value="JAH27549.1"/>
    <property type="molecule type" value="Transcribed_RNA"/>
</dbReference>
<dbReference type="EMBL" id="GBXM01073603">
    <property type="protein sequence ID" value="JAH34974.1"/>
    <property type="molecule type" value="Transcribed_RNA"/>
</dbReference>
<dbReference type="EMBL" id="GBXM01067399">
    <property type="protein sequence ID" value="JAH41178.1"/>
    <property type="molecule type" value="Transcribed_RNA"/>
</dbReference>